<dbReference type="PANTHER" id="PTHR12103">
    <property type="entry name" value="5'-NUCLEOTIDASE DOMAIN-CONTAINING"/>
    <property type="match status" value="1"/>
</dbReference>
<dbReference type="InterPro" id="IPR036412">
    <property type="entry name" value="HAD-like_sf"/>
</dbReference>
<keyword evidence="4" id="KW-0460">Magnesium</keyword>
<evidence type="ECO:0000256" key="1">
    <source>
        <dbReference type="ARBA" id="ARBA00009589"/>
    </source>
</evidence>
<dbReference type="Gene3D" id="3.40.50.1000">
    <property type="entry name" value="HAD superfamily/HAD-like"/>
    <property type="match status" value="1"/>
</dbReference>
<accession>V5WI74</accession>
<evidence type="ECO:0000256" key="5">
    <source>
        <dbReference type="SAM" id="Coils"/>
    </source>
</evidence>
<evidence type="ECO:0000313" key="7">
    <source>
        <dbReference type="Proteomes" id="UP000018680"/>
    </source>
</evidence>
<evidence type="ECO:0000256" key="2">
    <source>
        <dbReference type="ARBA" id="ARBA00022723"/>
    </source>
</evidence>
<dbReference type="PANTHER" id="PTHR12103:SF22">
    <property type="entry name" value="HAD-SUPERFAMILY HYDROLASE, SUBFAMILY IG, 5'-NUCLEOTIDASE"/>
    <property type="match status" value="1"/>
</dbReference>
<organism evidence="6 7">
    <name type="scientific">Salinispira pacifica</name>
    <dbReference type="NCBI Taxonomy" id="1307761"/>
    <lineage>
        <taxon>Bacteria</taxon>
        <taxon>Pseudomonadati</taxon>
        <taxon>Spirochaetota</taxon>
        <taxon>Spirochaetia</taxon>
        <taxon>Spirochaetales</taxon>
        <taxon>Spirochaetaceae</taxon>
        <taxon>Salinispira</taxon>
    </lineage>
</organism>
<dbReference type="SUPFAM" id="SSF56784">
    <property type="entry name" value="HAD-like"/>
    <property type="match status" value="1"/>
</dbReference>
<keyword evidence="3 6" id="KW-0378">Hydrolase</keyword>
<dbReference type="HOGENOM" id="CLU_017845_4_1_12"/>
<dbReference type="InterPro" id="IPR008380">
    <property type="entry name" value="HAD-SF_hydro_IG_5-nucl"/>
</dbReference>
<comment type="similarity">
    <text evidence="1">Belongs to the 5'(3')-deoxyribonucleotidase family.</text>
</comment>
<evidence type="ECO:0000256" key="4">
    <source>
        <dbReference type="ARBA" id="ARBA00022842"/>
    </source>
</evidence>
<protein>
    <submittedName>
        <fullName evidence="6">HAD superfamily (Subfamily IG) hydrolase, 5'-nucleotidase</fullName>
    </submittedName>
</protein>
<keyword evidence="5" id="KW-0175">Coiled coil</keyword>
<dbReference type="InterPro" id="IPR023214">
    <property type="entry name" value="HAD_sf"/>
</dbReference>
<dbReference type="KEGG" id="slr:L21SP2_2126"/>
<dbReference type="AlphaFoldDB" id="V5WI74"/>
<dbReference type="RefSeq" id="WP_024268397.1">
    <property type="nucleotide sequence ID" value="NC_023035.1"/>
</dbReference>
<dbReference type="PATRIC" id="fig|1307761.3.peg.2119"/>
<sequence>MPVYVNRTLNLKKIKLIGFDMDYTLVRYNIEIFERLAHQQAVRILVEDFGYPEGIRSLPFDKDRAIVGLVIDTRNGNMLKLSRFGKVKSACHGLEHIHYRKVRDLYQSVAIDLSHPDYIPLDTSFAISYGVLYSQLVDEKSRGMKLPDFRTLAQDIHSAINTAHQDGSIKDIVLDDLDRFVISDPKIPQLLERYADYGKKLMIITNSDYAYTRRILDYSITPHLKSHSHWSEVFDLVVTLADKPLFFQEQRRFLAIDPETGCMKNHEGPVTHGIYQGGWFKKLQNDMGLAGNEILYMGDHIYGDVVAIKKLCDWRTGLVLGDLERELEGIRKAKPIQSQIDELSKKKSRLEREINRLDIARYEGSDPEPGELDRLFENIEGINNRISVLLGEYRSNFNPIWGEVLRSGNEESRYADQIISYACVYMTRISDLFDYSPKTYFRPLRRTMAHEQDE</sequence>
<evidence type="ECO:0000256" key="3">
    <source>
        <dbReference type="ARBA" id="ARBA00022801"/>
    </source>
</evidence>
<dbReference type="Pfam" id="PF05761">
    <property type="entry name" value="5_nucleotid"/>
    <property type="match status" value="1"/>
</dbReference>
<dbReference type="PIRSF" id="PIRSF017434">
    <property type="entry name" value="Purine_5'-nucleotidase"/>
    <property type="match status" value="1"/>
</dbReference>
<dbReference type="NCBIfam" id="TIGR02244">
    <property type="entry name" value="HAD-IG-Ncltidse"/>
    <property type="match status" value="1"/>
</dbReference>
<dbReference type="GO" id="GO:0008253">
    <property type="term" value="F:5'-nucleotidase activity"/>
    <property type="evidence" value="ECO:0007669"/>
    <property type="project" value="TreeGrafter"/>
</dbReference>
<dbReference type="eggNOG" id="COG1196">
    <property type="taxonomic scope" value="Bacteria"/>
</dbReference>
<gene>
    <name evidence="6" type="ORF">L21SP2_2126</name>
</gene>
<dbReference type="Proteomes" id="UP000018680">
    <property type="component" value="Chromosome"/>
</dbReference>
<evidence type="ECO:0000313" key="6">
    <source>
        <dbReference type="EMBL" id="AHC15493.1"/>
    </source>
</evidence>
<feature type="coiled-coil region" evidence="5">
    <location>
        <begin position="333"/>
        <end position="360"/>
    </location>
</feature>
<name>V5WI74_9SPIO</name>
<dbReference type="GO" id="GO:0046872">
    <property type="term" value="F:metal ion binding"/>
    <property type="evidence" value="ECO:0007669"/>
    <property type="project" value="UniProtKB-KW"/>
</dbReference>
<keyword evidence="7" id="KW-1185">Reference proteome</keyword>
<reference evidence="6 7" key="1">
    <citation type="journal article" date="2015" name="Stand. Genomic Sci.">
        <title>Complete genome sequence and description of Salinispira pacifica gen. nov., sp. nov., a novel spirochaete isolated form a hypersaline microbial mat.</title>
        <authorList>
            <person name="Ben Hania W."/>
            <person name="Joseph M."/>
            <person name="Schumann P."/>
            <person name="Bunk B."/>
            <person name="Fiebig A."/>
            <person name="Sproer C."/>
            <person name="Klenk H.P."/>
            <person name="Fardeau M.L."/>
            <person name="Spring S."/>
        </authorList>
    </citation>
    <scope>NUCLEOTIDE SEQUENCE [LARGE SCALE GENOMIC DNA]</scope>
    <source>
        <strain evidence="6 7">L21-RPul-D2</strain>
    </source>
</reference>
<dbReference type="EMBL" id="CP006939">
    <property type="protein sequence ID" value="AHC15493.1"/>
    <property type="molecule type" value="Genomic_DNA"/>
</dbReference>
<proteinExistence type="inferred from homology"/>
<keyword evidence="2" id="KW-0479">Metal-binding</keyword>
<dbReference type="OrthoDB" id="366738at2"/>
<dbReference type="STRING" id="1307761.L21SP2_2126"/>
<dbReference type="InterPro" id="IPR016695">
    <property type="entry name" value="Pur_nucleotidase"/>
</dbReference>